<evidence type="ECO:0000259" key="4">
    <source>
        <dbReference type="Pfam" id="PF23598"/>
    </source>
</evidence>
<dbReference type="CDD" id="cd03801">
    <property type="entry name" value="GT4_PimA-like"/>
    <property type="match status" value="1"/>
</dbReference>
<dbReference type="Gene3D" id="1.10.10.10">
    <property type="entry name" value="Winged helix-like DNA-binding domain superfamily/Winged helix DNA-binding domain"/>
    <property type="match status" value="1"/>
</dbReference>
<protein>
    <recommendedName>
        <fullName evidence="4">Disease resistance R13L4/SHOC-2-like LRR domain-containing protein</fullName>
    </recommendedName>
</protein>
<dbReference type="SUPFAM" id="SSF53756">
    <property type="entry name" value="UDP-Glycosyltransferase/glycogen phosphorylase"/>
    <property type="match status" value="1"/>
</dbReference>
<dbReference type="PANTHER" id="PTHR45752">
    <property type="entry name" value="LEUCINE-RICH REPEAT-CONTAINING"/>
    <property type="match status" value="1"/>
</dbReference>
<dbReference type="InterPro" id="IPR055414">
    <property type="entry name" value="LRR_R13L4/SHOC2-like"/>
</dbReference>
<keyword evidence="2" id="KW-0677">Repeat</keyword>
<dbReference type="Gene3D" id="3.90.70.80">
    <property type="match status" value="1"/>
</dbReference>
<dbReference type="Proteomes" id="UP001159405">
    <property type="component" value="Unassembled WGS sequence"/>
</dbReference>
<dbReference type="PROSITE" id="PS51450">
    <property type="entry name" value="LRR"/>
    <property type="match status" value="5"/>
</dbReference>
<comment type="caution">
    <text evidence="5">The sequence shown here is derived from an EMBL/GenBank/DDBJ whole genome shotgun (WGS) entry which is preliminary data.</text>
</comment>
<dbReference type="EMBL" id="CALNXK010000321">
    <property type="protein sequence ID" value="CAH3182378.1"/>
    <property type="molecule type" value="Genomic_DNA"/>
</dbReference>
<dbReference type="SUPFAM" id="SSF52540">
    <property type="entry name" value="P-loop containing nucleoside triphosphate hydrolases"/>
    <property type="match status" value="1"/>
</dbReference>
<dbReference type="InterPro" id="IPR032675">
    <property type="entry name" value="LRR_dom_sf"/>
</dbReference>
<organism evidence="5 6">
    <name type="scientific">Porites lobata</name>
    <dbReference type="NCBI Taxonomy" id="104759"/>
    <lineage>
        <taxon>Eukaryota</taxon>
        <taxon>Metazoa</taxon>
        <taxon>Cnidaria</taxon>
        <taxon>Anthozoa</taxon>
        <taxon>Hexacorallia</taxon>
        <taxon>Scleractinia</taxon>
        <taxon>Fungiina</taxon>
        <taxon>Poritidae</taxon>
        <taxon>Porites</taxon>
    </lineage>
</organism>
<evidence type="ECO:0000313" key="6">
    <source>
        <dbReference type="Proteomes" id="UP001159405"/>
    </source>
</evidence>
<dbReference type="InterPro" id="IPR050715">
    <property type="entry name" value="LRR-SigEffector_domain"/>
</dbReference>
<evidence type="ECO:0000256" key="1">
    <source>
        <dbReference type="ARBA" id="ARBA00022614"/>
    </source>
</evidence>
<evidence type="ECO:0000256" key="3">
    <source>
        <dbReference type="SAM" id="MobiDB-lite"/>
    </source>
</evidence>
<feature type="compositionally biased region" description="Basic and acidic residues" evidence="3">
    <location>
        <begin position="518"/>
        <end position="545"/>
    </location>
</feature>
<feature type="region of interest" description="Disordered" evidence="3">
    <location>
        <begin position="518"/>
        <end position="575"/>
    </location>
</feature>
<dbReference type="Pfam" id="PF13855">
    <property type="entry name" value="LRR_8"/>
    <property type="match status" value="2"/>
</dbReference>
<accession>A0ABN8RTF4</accession>
<reference evidence="5 6" key="1">
    <citation type="submission" date="2022-05" db="EMBL/GenBank/DDBJ databases">
        <authorList>
            <consortium name="Genoscope - CEA"/>
            <person name="William W."/>
        </authorList>
    </citation>
    <scope>NUCLEOTIDE SEQUENCE [LARGE SCALE GENOMIC DNA]</scope>
</reference>
<dbReference type="Pfam" id="PF08477">
    <property type="entry name" value="Roc"/>
    <property type="match status" value="1"/>
</dbReference>
<keyword evidence="6" id="KW-1185">Reference proteome</keyword>
<evidence type="ECO:0000313" key="5">
    <source>
        <dbReference type="EMBL" id="CAH3182378.1"/>
    </source>
</evidence>
<dbReference type="SUPFAM" id="SSF52058">
    <property type="entry name" value="L domain-like"/>
    <property type="match status" value="2"/>
</dbReference>
<dbReference type="Gene3D" id="3.30.70.1390">
    <property type="entry name" value="ROC domain from the Parkinson's disease-associated leucine-rich repeat kinase 2"/>
    <property type="match status" value="1"/>
</dbReference>
<evidence type="ECO:0000256" key="2">
    <source>
        <dbReference type="ARBA" id="ARBA00022737"/>
    </source>
</evidence>
<name>A0ABN8RTF4_9CNID</name>
<dbReference type="InterPro" id="IPR001611">
    <property type="entry name" value="Leu-rich_rpt"/>
</dbReference>
<dbReference type="Gene3D" id="3.40.50.300">
    <property type="entry name" value="P-loop containing nucleotide triphosphate hydrolases"/>
    <property type="match status" value="1"/>
</dbReference>
<feature type="domain" description="Disease resistance R13L4/SHOC-2-like LRR" evidence="4">
    <location>
        <begin position="60"/>
        <end position="132"/>
    </location>
</feature>
<dbReference type="InterPro" id="IPR003591">
    <property type="entry name" value="Leu-rich_rpt_typical-subtyp"/>
</dbReference>
<gene>
    <name evidence="5" type="ORF">PLOB_00026920</name>
</gene>
<dbReference type="Pfam" id="PF23598">
    <property type="entry name" value="LRR_14"/>
    <property type="match status" value="2"/>
</dbReference>
<dbReference type="PANTHER" id="PTHR45752:SF195">
    <property type="entry name" value="LEUCINE-RICH REPEAT (LRR) FAMILY PROTEIN-RELATED"/>
    <property type="match status" value="1"/>
</dbReference>
<dbReference type="SMART" id="SM00369">
    <property type="entry name" value="LRR_TYP"/>
    <property type="match status" value="13"/>
</dbReference>
<dbReference type="Gene3D" id="3.80.10.10">
    <property type="entry name" value="Ribonuclease Inhibitor"/>
    <property type="match status" value="1"/>
</dbReference>
<dbReference type="InterPro" id="IPR027417">
    <property type="entry name" value="P-loop_NTPase"/>
</dbReference>
<dbReference type="SMART" id="SM00364">
    <property type="entry name" value="LRR_BAC"/>
    <property type="match status" value="14"/>
</dbReference>
<keyword evidence="1" id="KW-0433">Leucine-rich repeat</keyword>
<dbReference type="Gene3D" id="3.40.50.2000">
    <property type="entry name" value="Glycogen Phosphorylase B"/>
    <property type="match status" value="1"/>
</dbReference>
<feature type="domain" description="Disease resistance R13L4/SHOC-2-like LRR" evidence="4">
    <location>
        <begin position="152"/>
        <end position="233"/>
    </location>
</feature>
<sequence>MKDYSSTKLKAKYLKYFFGVAILDLAGQGLSRVPDAVIELSELQELRLEKNKLTKLPTSINQLNRLRWLYLDGNNLTELPAEIGDLKGLWLLSVSNNQLVGLPTSIQKLNRLEMLHLDGNSLTELPAEIGGLKGLRWLCVRNNQLVGLPTSIQKLNRLQLLNLDGNNLTELPAEIGDLKELRELNVSNNQLVGLPTSIQKLNRLKKLYLDGNNLTELPAGIGDLKELMVLKVSNNQLVGLPTSIQKLNRLELLYLDGNNLTELPAGIGDLKELRKLYVSNNQLVGLPTSIQKLNRLEMLNLDGNNLTELPAEIGDLKELMILSVTNNQLVGLPTSIQKLNRLQLLNLDGNNLTELPTGIGDLKKLWQLCVSGNPLTVDAIKFALKFALKLEKRGLYTDIAAPKEIEARGERAQLVYQRALRDGAVSVQRSRILLIGQDRAGKTSLKKSLIGLPFNRNENSTEGIEVDPSIFQVHADEVKNWQRIDKSERGLLGCSNEVAQMVVEKLWFGEEKEDAEIHNKDQLKNENYKTGTKADDADGERRDDSFVNQVPDPKKEGVSEVMSSEPEHELMIDTTSPPDEITKRAVEWIKYVHGKKRVTEKSVGSIELWDFAGQQLYYASHPVFLTSRAIYILVCNLSKSLHDTAQPCVRQGNHNFTLDNPNGETNLENLLSWLSTVHSITQMRGQTHDDAEGKLPHLRPPVIIVGTHADKPFEDIATVKSKIQKAIAGKDYEGHVVRPIFSIDNSAKLIQRRLEKVLRKDKNIDDIQELRDKIMEVLRQEPYMKERIPVRWLNFEKVLNALLSKKVYHLNLRELQTYVRDKCFINDEEDFTTMVDFYLDLGIIIKHCSTVILSAEWLIDLFKQLIIIPPFDETEPKVSKLWQEVKESGVLSMELLHHVFSKFLLKGAAKDDILDLMEQFGLIAKFSPSKTDEKYFVPCQLRMPPDSICAMVPSSSDPCPLYVYFVTGFVPHGLFTRLVSRLVRWCSEVGPAQPPTLYQNGAWFVIGRKIVHDLVLICKKQFIKFFVKQKIQRQKISVEDTCEVAVQVREFVEATLQTLSHDLLYLRGVQYEIRVACPYCQLEKCSGHNQMGCTHDDCFHLLELKQGDPLICKKKPSEELLTVRGQEKWFSQVPSEEVCTPSLDIDQSHPGRSILKVALLANEWGSSKGGLSTINRTLAIHLAKHANVEVTILVPEFECGEEDKRTARGLNIVIKEVQRLPGFSDPLDWLSFPPKDLDIQVVVGHGAKLGRQAQIIRKSHFCKWMQVVHTEPEELAMYKNYANAIAKGEGKNRAEVELCQIADLVVAVGPKLGEAFSSKLCSFHRDIFQFIPGSFAEFSETQHAKQDRANFKVLTFGRGDFEDFSLKGYDIAAKTIVELQDSSYRLLFVGAPDGKQDKVAKILLQTGISKNQLTVRSFVQNKERLKELFCEVDVAIMPSRTEGFGLTALEAMSAGLPILVSGNSGFGETLRGLTEGKSVVIDSDDPKEWAKAIDAIRQKPRIQRLEEIRRLREVYEEKFSWIRQCQLLVEKMWKMVYGDFTFHTLQQIKLDSRRETSKSELSRNLKRTAQEKGFVISDNQGEGNCMFFALSEQLDVVKGMRISHEEIRQTVVHYLMDHPTLVSRSTNLAFLTVFYNLHEHDDIVSRCCDYFSCPLPLTTLI</sequence>
<dbReference type="Pfam" id="PF20706">
    <property type="entry name" value="GT4-conflict"/>
    <property type="match status" value="1"/>
</dbReference>
<dbReference type="InterPro" id="IPR036388">
    <property type="entry name" value="WH-like_DNA-bd_sf"/>
</dbReference>
<proteinExistence type="predicted"/>